<dbReference type="AlphaFoldDB" id="A0A176S2K7"/>
<accession>A0A176S2K7</accession>
<name>A0A176S2K7_9GAMM</name>
<sequence length="262" mass="29548">MNGDLWIAVGKETGNWDDLTHPEQFLGVALVIAKISDWKSALTENLKDQSIEQRMKQALQNLPKESASDTHRVIDALNYFKTQSVRGLWTLDQMVKGNSPHARLKNELSTNLNWLATHPQLITIGTYGKAEWLKNNVPQAQMLERTYGLLAALVLPFLTTQDKLLIVPAEPELVSSLLDYIEQSLDNWQRTKMAQYDSGSFTDLQQNDLKDSALDSTALNSIAEMGAALMSLSQNAQGEIRVYHPKDTWSNVKFFKFEEVLP</sequence>
<protein>
    <submittedName>
        <fullName evidence="1">Uncharacterized protein</fullName>
    </submittedName>
</protein>
<gene>
    <name evidence="1" type="ORF">THIOM_001954</name>
</gene>
<dbReference type="Proteomes" id="UP000076962">
    <property type="component" value="Unassembled WGS sequence"/>
</dbReference>
<evidence type="ECO:0000313" key="2">
    <source>
        <dbReference type="Proteomes" id="UP000076962"/>
    </source>
</evidence>
<proteinExistence type="predicted"/>
<reference evidence="1 2" key="1">
    <citation type="submission" date="2016-05" db="EMBL/GenBank/DDBJ databases">
        <title>Single-cell genome of chain-forming Candidatus Thiomargarita nelsonii and comparison to other large sulfur-oxidizing bacteria.</title>
        <authorList>
            <person name="Winkel M."/>
            <person name="Salman V."/>
            <person name="Woyke T."/>
            <person name="Schulz-Vogt H."/>
            <person name="Richter M."/>
            <person name="Flood B."/>
            <person name="Bailey J."/>
            <person name="Amann R."/>
            <person name="Mussmann M."/>
        </authorList>
    </citation>
    <scope>NUCLEOTIDE SEQUENCE [LARGE SCALE GENOMIC DNA]</scope>
    <source>
        <strain evidence="1 2">THI036</strain>
    </source>
</reference>
<organism evidence="1 2">
    <name type="scientific">Candidatus Thiomargarita nelsonii</name>
    <dbReference type="NCBI Taxonomy" id="1003181"/>
    <lineage>
        <taxon>Bacteria</taxon>
        <taxon>Pseudomonadati</taxon>
        <taxon>Pseudomonadota</taxon>
        <taxon>Gammaproteobacteria</taxon>
        <taxon>Thiotrichales</taxon>
        <taxon>Thiotrichaceae</taxon>
        <taxon>Thiomargarita</taxon>
    </lineage>
</organism>
<comment type="caution">
    <text evidence="1">The sequence shown here is derived from an EMBL/GenBank/DDBJ whole genome shotgun (WGS) entry which is preliminary data.</text>
</comment>
<dbReference type="EMBL" id="LUTY01001075">
    <property type="protein sequence ID" value="OAD22250.1"/>
    <property type="molecule type" value="Genomic_DNA"/>
</dbReference>
<keyword evidence="2" id="KW-1185">Reference proteome</keyword>
<evidence type="ECO:0000313" key="1">
    <source>
        <dbReference type="EMBL" id="OAD22250.1"/>
    </source>
</evidence>